<evidence type="ECO:0000313" key="2">
    <source>
        <dbReference type="Proteomes" id="UP000184513"/>
    </source>
</evidence>
<keyword evidence="2" id="KW-1185">Reference proteome</keyword>
<dbReference type="STRING" id="388280.SAMN04488057_11038"/>
<protein>
    <submittedName>
        <fullName evidence="1">Uncharacterized protein</fullName>
    </submittedName>
</protein>
<name>A0A1M7PR82_9BACT</name>
<proteinExistence type="predicted"/>
<dbReference type="AlphaFoldDB" id="A0A1M7PR82"/>
<sequence>MTEKETTSQIQSGAADLADLLQLPDIPRVRDRQGLVEAILPLISQMLNRDFEKLLQLCYRLDLGEQKLQEILTESPPEDVSHNLSSAIVDRQLLKIYFRNKYR</sequence>
<evidence type="ECO:0000313" key="1">
    <source>
        <dbReference type="EMBL" id="SHN19778.1"/>
    </source>
</evidence>
<organism evidence="1 2">
    <name type="scientific">Cyclobacterium lianum</name>
    <dbReference type="NCBI Taxonomy" id="388280"/>
    <lineage>
        <taxon>Bacteria</taxon>
        <taxon>Pseudomonadati</taxon>
        <taxon>Bacteroidota</taxon>
        <taxon>Cytophagia</taxon>
        <taxon>Cytophagales</taxon>
        <taxon>Cyclobacteriaceae</taxon>
        <taxon>Cyclobacterium</taxon>
    </lineage>
</organism>
<reference evidence="1 2" key="1">
    <citation type="submission" date="2016-11" db="EMBL/GenBank/DDBJ databases">
        <authorList>
            <person name="Jaros S."/>
            <person name="Januszkiewicz K."/>
            <person name="Wedrychowicz H."/>
        </authorList>
    </citation>
    <scope>NUCLEOTIDE SEQUENCE [LARGE SCALE GENOMIC DNA]</scope>
    <source>
        <strain evidence="1 2">CGMCC 1.6102</strain>
    </source>
</reference>
<gene>
    <name evidence="1" type="ORF">SAMN04488057_11038</name>
</gene>
<dbReference type="EMBL" id="FRCY01000010">
    <property type="protein sequence ID" value="SHN19778.1"/>
    <property type="molecule type" value="Genomic_DNA"/>
</dbReference>
<dbReference type="RefSeq" id="WP_245802871.1">
    <property type="nucleotide sequence ID" value="NZ_FRCY01000010.1"/>
</dbReference>
<accession>A0A1M7PR82</accession>
<dbReference type="Proteomes" id="UP000184513">
    <property type="component" value="Unassembled WGS sequence"/>
</dbReference>